<evidence type="ECO:0000259" key="1">
    <source>
        <dbReference type="Pfam" id="PF12697"/>
    </source>
</evidence>
<dbReference type="Proteomes" id="UP000682733">
    <property type="component" value="Unassembled WGS sequence"/>
</dbReference>
<dbReference type="Pfam" id="PF12697">
    <property type="entry name" value="Abhydrolase_6"/>
    <property type="match status" value="1"/>
</dbReference>
<feature type="non-terminal residue" evidence="3">
    <location>
        <position position="1"/>
    </location>
</feature>
<organism evidence="3 6">
    <name type="scientific">Didymodactylos carnosus</name>
    <dbReference type="NCBI Taxonomy" id="1234261"/>
    <lineage>
        <taxon>Eukaryota</taxon>
        <taxon>Metazoa</taxon>
        <taxon>Spiralia</taxon>
        <taxon>Gnathifera</taxon>
        <taxon>Rotifera</taxon>
        <taxon>Eurotatoria</taxon>
        <taxon>Bdelloidea</taxon>
        <taxon>Philodinida</taxon>
        <taxon>Philodinidae</taxon>
        <taxon>Didymodactylos</taxon>
    </lineage>
</organism>
<accession>A0A815D046</accession>
<evidence type="ECO:0000313" key="3">
    <source>
        <dbReference type="EMBL" id="CAF1294771.1"/>
    </source>
</evidence>
<keyword evidence="6" id="KW-1185">Reference proteome</keyword>
<dbReference type="PANTHER" id="PTHR43433:SF5">
    <property type="entry name" value="AB HYDROLASE-1 DOMAIN-CONTAINING PROTEIN"/>
    <property type="match status" value="1"/>
</dbReference>
<sequence>WQLIGGVGHIVEIDESSWTKRKYNRGRAIGNQWVFGGTDRDTGECFAVTVDRRDAATLLPIIKYSSFSETQNMSDLSIKKDYFSLTSDIKIYYELRCSSSSSSTTSSTKLVMIMGAHSTLRLFDEQVEYLSEHYPSSIEILTFDHRGVGNSKSGITAITIVRQTSTLLAHDVRQLINYVWGDQAAVHVLGVSLGGMIAQELAVLLASEQRLLSLYLGITIRGSYMRPMALLPKWVFSRIILPYFAMKPDDEQMIRSLVPIVFNGVEEQEMEELIQKWLIDFNKWFFFRDIEGCSQQHLILHSHYLTDEHAQQIRDSQAPITVQISMQDKVLPPKKQQELADLLHAKTVILESAGHMFNKQNQLIFNQSILQHIQNATS</sequence>
<dbReference type="Proteomes" id="UP000663829">
    <property type="component" value="Unassembled WGS sequence"/>
</dbReference>
<dbReference type="InterPro" id="IPR029058">
    <property type="entry name" value="AB_hydrolase_fold"/>
</dbReference>
<evidence type="ECO:0000313" key="4">
    <source>
        <dbReference type="EMBL" id="CAF3935630.1"/>
    </source>
</evidence>
<evidence type="ECO:0000313" key="5">
    <source>
        <dbReference type="EMBL" id="CAF4107450.1"/>
    </source>
</evidence>
<evidence type="ECO:0000313" key="2">
    <source>
        <dbReference type="EMBL" id="CAF1140742.1"/>
    </source>
</evidence>
<dbReference type="InterPro" id="IPR000073">
    <property type="entry name" value="AB_hydrolase_1"/>
</dbReference>
<dbReference type="EMBL" id="CAJOBC010034519">
    <property type="protein sequence ID" value="CAF4107450.1"/>
    <property type="molecule type" value="Genomic_DNA"/>
</dbReference>
<dbReference type="EMBL" id="CAJNOQ010012218">
    <property type="protein sequence ID" value="CAF1294771.1"/>
    <property type="molecule type" value="Genomic_DNA"/>
</dbReference>
<gene>
    <name evidence="3" type="ORF">GPM918_LOCUS28219</name>
    <name evidence="2" type="ORF">OVA965_LOCUS21114</name>
    <name evidence="5" type="ORF">SRO942_LOCUS28697</name>
    <name evidence="4" type="ORF">TMI583_LOCUS21690</name>
</gene>
<dbReference type="OrthoDB" id="6431331at2759"/>
<proteinExistence type="predicted"/>
<dbReference type="Proteomes" id="UP000681722">
    <property type="component" value="Unassembled WGS sequence"/>
</dbReference>
<dbReference type="Proteomes" id="UP000677228">
    <property type="component" value="Unassembled WGS sequence"/>
</dbReference>
<comment type="caution">
    <text evidence="3">The sequence shown here is derived from an EMBL/GenBank/DDBJ whole genome shotgun (WGS) entry which is preliminary data.</text>
</comment>
<dbReference type="InterPro" id="IPR050471">
    <property type="entry name" value="AB_hydrolase"/>
</dbReference>
<dbReference type="Gene3D" id="3.40.50.1820">
    <property type="entry name" value="alpha/beta hydrolase"/>
    <property type="match status" value="1"/>
</dbReference>
<dbReference type="SUPFAM" id="SSF53474">
    <property type="entry name" value="alpha/beta-Hydrolases"/>
    <property type="match status" value="1"/>
</dbReference>
<protein>
    <recommendedName>
        <fullName evidence="1">AB hydrolase-1 domain-containing protein</fullName>
    </recommendedName>
</protein>
<dbReference type="EMBL" id="CAJNOK010011461">
    <property type="protein sequence ID" value="CAF1140742.1"/>
    <property type="molecule type" value="Genomic_DNA"/>
</dbReference>
<evidence type="ECO:0000313" key="6">
    <source>
        <dbReference type="Proteomes" id="UP000663829"/>
    </source>
</evidence>
<name>A0A815D046_9BILA</name>
<reference evidence="3" key="1">
    <citation type="submission" date="2021-02" db="EMBL/GenBank/DDBJ databases">
        <authorList>
            <person name="Nowell W R."/>
        </authorList>
    </citation>
    <scope>NUCLEOTIDE SEQUENCE</scope>
</reference>
<dbReference type="EMBL" id="CAJOBA010026324">
    <property type="protein sequence ID" value="CAF3935630.1"/>
    <property type="molecule type" value="Genomic_DNA"/>
</dbReference>
<dbReference type="PANTHER" id="PTHR43433">
    <property type="entry name" value="HYDROLASE, ALPHA/BETA FOLD FAMILY PROTEIN"/>
    <property type="match status" value="1"/>
</dbReference>
<feature type="domain" description="AB hydrolase-1" evidence="1">
    <location>
        <begin position="129"/>
        <end position="360"/>
    </location>
</feature>
<dbReference type="AlphaFoldDB" id="A0A815D046"/>